<dbReference type="Proteomes" id="UP000590412">
    <property type="component" value="Unassembled WGS sequence"/>
</dbReference>
<evidence type="ECO:0000313" key="2">
    <source>
        <dbReference type="EMBL" id="KAF6045535.1"/>
    </source>
</evidence>
<feature type="region of interest" description="Disordered" evidence="1">
    <location>
        <begin position="508"/>
        <end position="534"/>
    </location>
</feature>
<dbReference type="EMBL" id="JABWAB010000009">
    <property type="protein sequence ID" value="KAF6045535.1"/>
    <property type="molecule type" value="Genomic_DNA"/>
</dbReference>
<dbReference type="AlphaFoldDB" id="A0A8X7T936"/>
<gene>
    <name evidence="2" type="ORF">FOB60_005107</name>
</gene>
<accession>A0A8X7T936</accession>
<evidence type="ECO:0000313" key="3">
    <source>
        <dbReference type="Proteomes" id="UP000590412"/>
    </source>
</evidence>
<reference evidence="2" key="1">
    <citation type="submission" date="2020-03" db="EMBL/GenBank/DDBJ databases">
        <title>FDA dAtabase for Regulatory Grade micrObial Sequences (FDA-ARGOS): Supporting development and validation of Infectious Disease Dx tests.</title>
        <authorList>
            <person name="Campos J."/>
            <person name="Goldberg B."/>
            <person name="Tallon L."/>
            <person name="Sadzewicz L."/>
            <person name="Vavikolanu K."/>
            <person name="Mehta A."/>
            <person name="Aluvathingal J."/>
            <person name="Nadendla S."/>
            <person name="Nandy P."/>
            <person name="Geyer C."/>
            <person name="Yan Y."/>
            <person name="Sichtig H."/>
        </authorList>
    </citation>
    <scope>NUCLEOTIDE SEQUENCE [LARGE SCALE GENOMIC DNA]</scope>
    <source>
        <strain evidence="2">FDAARGOS_652</strain>
    </source>
</reference>
<feature type="compositionally biased region" description="Low complexity" evidence="1">
    <location>
        <begin position="516"/>
        <end position="534"/>
    </location>
</feature>
<comment type="caution">
    <text evidence="2">The sequence shown here is derived from an EMBL/GenBank/DDBJ whole genome shotgun (WGS) entry which is preliminary data.</text>
</comment>
<protein>
    <submittedName>
        <fullName evidence="2">Uncharacterized protein</fullName>
    </submittedName>
</protein>
<organism evidence="2 3">
    <name type="scientific">Candida parapsilosis</name>
    <name type="common">Yeast</name>
    <dbReference type="NCBI Taxonomy" id="5480"/>
    <lineage>
        <taxon>Eukaryota</taxon>
        <taxon>Fungi</taxon>
        <taxon>Dikarya</taxon>
        <taxon>Ascomycota</taxon>
        <taxon>Saccharomycotina</taxon>
        <taxon>Pichiomycetes</taxon>
        <taxon>Debaryomycetaceae</taxon>
        <taxon>Candida/Lodderomyces clade</taxon>
        <taxon>Candida</taxon>
    </lineage>
</organism>
<evidence type="ECO:0000256" key="1">
    <source>
        <dbReference type="SAM" id="MobiDB-lite"/>
    </source>
</evidence>
<feature type="region of interest" description="Disordered" evidence="1">
    <location>
        <begin position="597"/>
        <end position="624"/>
    </location>
</feature>
<name>A0A8X7T936_CANPA</name>
<proteinExistence type="predicted"/>
<sequence length="657" mass="75244">MLMELPLEIQMKLLYMVPQSNLKYVNSYYYILYNDLYYHKIVSVFGEDTINVIIKVLPWLKPYIKSLDSFRYINRMIIAKRLKLIDNLNKEDEHVDVSASTSSFRALTTSPDHVESIKHEYGGGNISNSNITSDEMDECKDSHSLASQSSNNPLNVQYVKDSWKYIYSILKNKRLYAEYSDYQIDEPRNYVYNHFVEINRTYLLSYSKDVWLAPGQYNLNIGLAVKYGHGLGTTKFEIKYNVDDEEEERKAEIYDDDETITGEEATVQEEMDGVEATPNNTINGNGSGNGSGENVLSARPNGIVNGGGIDRSVNGSMNHTVDMPIDARATVDNSNNLFTSRNTTVTKSFYPPTNINDILPKNQFCFLRVAQFTIPPKENQETKQNKLRKVTIKMEEIGLYLKSGFRIYFIDISQPSMLYDEYDLLYYSIKQTEYKYFINILLKNLYKALNYVQNGGNKSIDGGKYGTGDPYDLWHEYDKSFLRDYSEQCINDSNSASINEAVMGGGGFTPSHRRSSSILSGSGSATSSSSSLSSLHTPFKYDLKKLNNYANFCFKNVTNTKRNYKFSTIYQQRQFINRFGDYNLDLKMQMNQPAQPLKDSIDATGEPQREKQESNETQQLKEQGIEYDEDGVWKVPELKCSYDKLGLKWKIPIVGEL</sequence>
<dbReference type="OrthoDB" id="4095076at2759"/>